<accession>A0A139X6C9</accession>
<evidence type="ECO:0000313" key="1">
    <source>
        <dbReference type="EMBL" id="KYC40234.1"/>
    </source>
</evidence>
<gene>
    <name evidence="1" type="ORF">WA1_27240</name>
</gene>
<evidence type="ECO:0000313" key="2">
    <source>
        <dbReference type="Proteomes" id="UP000076925"/>
    </source>
</evidence>
<dbReference type="EMBL" id="ANNX02000030">
    <property type="protein sequence ID" value="KYC40234.1"/>
    <property type="molecule type" value="Genomic_DNA"/>
</dbReference>
<keyword evidence="2" id="KW-1185">Reference proteome</keyword>
<sequence>MSVKPTYALRPRPNWVINLADYSRADSIFSYVSQDLDPKKVFHGKIPQPSLKKEYSATPYSPLPTP</sequence>
<proteinExistence type="predicted"/>
<organism evidence="1 2">
    <name type="scientific">Scytonema hofmannii PCC 7110</name>
    <dbReference type="NCBI Taxonomy" id="128403"/>
    <lineage>
        <taxon>Bacteria</taxon>
        <taxon>Bacillati</taxon>
        <taxon>Cyanobacteriota</taxon>
        <taxon>Cyanophyceae</taxon>
        <taxon>Nostocales</taxon>
        <taxon>Scytonemataceae</taxon>
        <taxon>Scytonema</taxon>
    </lineage>
</organism>
<protein>
    <submittedName>
        <fullName evidence="1">Uncharacterized protein</fullName>
    </submittedName>
</protein>
<dbReference type="AlphaFoldDB" id="A0A139X6C9"/>
<comment type="caution">
    <text evidence="1">The sequence shown here is derived from an EMBL/GenBank/DDBJ whole genome shotgun (WGS) entry which is preliminary data.</text>
</comment>
<name>A0A139X6C9_9CYAN</name>
<dbReference type="Proteomes" id="UP000076925">
    <property type="component" value="Unassembled WGS sequence"/>
</dbReference>
<reference evidence="1 2" key="1">
    <citation type="journal article" date="2013" name="Genome Biol. Evol.">
        <title>Genomes of Stigonematalean cyanobacteria (subsection V) and the evolution of oxygenic photosynthesis from prokaryotes to plastids.</title>
        <authorList>
            <person name="Dagan T."/>
            <person name="Roettger M."/>
            <person name="Stucken K."/>
            <person name="Landan G."/>
            <person name="Koch R."/>
            <person name="Major P."/>
            <person name="Gould S.B."/>
            <person name="Goremykin V.V."/>
            <person name="Rippka R."/>
            <person name="Tandeau de Marsac N."/>
            <person name="Gugger M."/>
            <person name="Lockhart P.J."/>
            <person name="Allen J.F."/>
            <person name="Brune I."/>
            <person name="Maus I."/>
            <person name="Puhler A."/>
            <person name="Martin W.F."/>
        </authorList>
    </citation>
    <scope>NUCLEOTIDE SEQUENCE [LARGE SCALE GENOMIC DNA]</scope>
    <source>
        <strain evidence="1 2">PCC 7110</strain>
    </source>
</reference>